<evidence type="ECO:0000259" key="2">
    <source>
        <dbReference type="Pfam" id="PF01636"/>
    </source>
</evidence>
<dbReference type="InterPro" id="IPR051678">
    <property type="entry name" value="AGP_Transferase"/>
</dbReference>
<dbReference type="SUPFAM" id="SSF56112">
    <property type="entry name" value="Protein kinase-like (PK-like)"/>
    <property type="match status" value="1"/>
</dbReference>
<dbReference type="Pfam" id="PF01636">
    <property type="entry name" value="APH"/>
    <property type="match status" value="1"/>
</dbReference>
<feature type="compositionally biased region" description="Basic and acidic residues" evidence="1">
    <location>
        <begin position="458"/>
        <end position="474"/>
    </location>
</feature>
<dbReference type="InterPro" id="IPR002575">
    <property type="entry name" value="Aminoglycoside_PTrfase"/>
</dbReference>
<dbReference type="Proteomes" id="UP000256690">
    <property type="component" value="Unassembled WGS sequence"/>
</dbReference>
<organism evidence="3 4">
    <name type="scientific">Aspergillus mulundensis</name>
    <dbReference type="NCBI Taxonomy" id="1810919"/>
    <lineage>
        <taxon>Eukaryota</taxon>
        <taxon>Fungi</taxon>
        <taxon>Dikarya</taxon>
        <taxon>Ascomycota</taxon>
        <taxon>Pezizomycotina</taxon>
        <taxon>Eurotiomycetes</taxon>
        <taxon>Eurotiomycetidae</taxon>
        <taxon>Eurotiales</taxon>
        <taxon>Aspergillaceae</taxon>
        <taxon>Aspergillus</taxon>
        <taxon>Aspergillus subgen. Nidulantes</taxon>
    </lineage>
</organism>
<dbReference type="GeneID" id="38112941"/>
<dbReference type="OrthoDB" id="10003767at2759"/>
<comment type="caution">
    <text evidence="3">The sequence shown here is derived from an EMBL/GenBank/DDBJ whole genome shotgun (WGS) entry which is preliminary data.</text>
</comment>
<feature type="region of interest" description="Disordered" evidence="1">
    <location>
        <begin position="348"/>
        <end position="380"/>
    </location>
</feature>
<dbReference type="EMBL" id="PVWQ01000002">
    <property type="protein sequence ID" value="RDW90796.1"/>
    <property type="molecule type" value="Genomic_DNA"/>
</dbReference>
<feature type="compositionally biased region" description="Basic and acidic residues" evidence="1">
    <location>
        <begin position="355"/>
        <end position="371"/>
    </location>
</feature>
<feature type="region of interest" description="Disordered" evidence="1">
    <location>
        <begin position="458"/>
        <end position="498"/>
    </location>
</feature>
<protein>
    <recommendedName>
        <fullName evidence="2">Aminoglycoside phosphotransferase domain-containing protein</fullName>
    </recommendedName>
</protein>
<dbReference type="PANTHER" id="PTHR21310:SF51">
    <property type="entry name" value="AMINOGLYCOSIDE PHOSPHOTRANSFERASE DOMAIN-CONTAINING PROTEIN"/>
    <property type="match status" value="1"/>
</dbReference>
<dbReference type="InterPro" id="IPR011009">
    <property type="entry name" value="Kinase-like_dom_sf"/>
</dbReference>
<feature type="domain" description="Aminoglycoside phosphotransferase" evidence="2">
    <location>
        <begin position="69"/>
        <end position="314"/>
    </location>
</feature>
<proteinExistence type="predicted"/>
<evidence type="ECO:0000256" key="1">
    <source>
        <dbReference type="SAM" id="MobiDB-lite"/>
    </source>
</evidence>
<dbReference type="PANTHER" id="PTHR21310">
    <property type="entry name" value="AMINOGLYCOSIDE PHOSPHOTRANSFERASE-RELATED-RELATED"/>
    <property type="match status" value="1"/>
</dbReference>
<dbReference type="Gene3D" id="3.90.1200.10">
    <property type="match status" value="1"/>
</dbReference>
<name>A0A3D8SWW3_9EURO</name>
<reference evidence="3 4" key="1">
    <citation type="journal article" date="2018" name="IMA Fungus">
        <title>IMA Genome-F 9: Draft genome sequence of Annulohypoxylon stygium, Aspergillus mulundensis, Berkeleyomyces basicola (syn. Thielaviopsis basicola), Ceratocystis smalleyi, two Cercospora beticola strains, Coleophoma cylindrospora, Fusarium fracticaudum, Phialophora cf. hyalina, and Morchella septimelata.</title>
        <authorList>
            <person name="Wingfield B.D."/>
            <person name="Bills G.F."/>
            <person name="Dong Y."/>
            <person name="Huang W."/>
            <person name="Nel W.J."/>
            <person name="Swalarsk-Parry B.S."/>
            <person name="Vaghefi N."/>
            <person name="Wilken P.M."/>
            <person name="An Z."/>
            <person name="de Beer Z.W."/>
            <person name="De Vos L."/>
            <person name="Chen L."/>
            <person name="Duong T.A."/>
            <person name="Gao Y."/>
            <person name="Hammerbacher A."/>
            <person name="Kikkert J.R."/>
            <person name="Li Y."/>
            <person name="Li H."/>
            <person name="Li K."/>
            <person name="Li Q."/>
            <person name="Liu X."/>
            <person name="Ma X."/>
            <person name="Naidoo K."/>
            <person name="Pethybridge S.J."/>
            <person name="Sun J."/>
            <person name="Steenkamp E.T."/>
            <person name="van der Nest M.A."/>
            <person name="van Wyk S."/>
            <person name="Wingfield M.J."/>
            <person name="Xiong C."/>
            <person name="Yue Q."/>
            <person name="Zhang X."/>
        </authorList>
    </citation>
    <scope>NUCLEOTIDE SEQUENCE [LARGE SCALE GENOMIC DNA]</scope>
    <source>
        <strain evidence="3 4">DSM 5745</strain>
    </source>
</reference>
<accession>A0A3D8SWW3</accession>
<keyword evidence="4" id="KW-1185">Reference proteome</keyword>
<evidence type="ECO:0000313" key="3">
    <source>
        <dbReference type="EMBL" id="RDW90796.1"/>
    </source>
</evidence>
<evidence type="ECO:0000313" key="4">
    <source>
        <dbReference type="Proteomes" id="UP000256690"/>
    </source>
</evidence>
<dbReference type="RefSeq" id="XP_026607750.1">
    <property type="nucleotide sequence ID" value="XM_026744587.1"/>
</dbReference>
<feature type="compositionally biased region" description="Acidic residues" evidence="1">
    <location>
        <begin position="475"/>
        <end position="498"/>
    </location>
</feature>
<dbReference type="AlphaFoldDB" id="A0A3D8SWW3"/>
<gene>
    <name evidence="3" type="ORF">DSM5745_02571</name>
</gene>
<sequence length="540" mass="61168">MPDSISIPGPEDDEHLAVFRHVRAALRLDLLPDFASRLRQKSFSQDGEARSCKVISEPLFGSHNILFRIVFTDGVHWLLKIPANGYHGAFDDMSARALRSEALTMRLISRETTIPVPEVYDFDDSCNNDLNCPFILMNYVDGRPLYDAWFEQSVSLEVLEQHRRQALRDVAEALVQLNRFTFHQAGMVLFDADGHVSGDIGPFRKVDVGAMLDRSREVEDYDGSSVFHEVGPFSDPRSYFTHVLDRRELPSESDEFGLGMHRLLKLFIDLAVRECQPGEDEEQIKSVLVHPDLDIQNVIVSKTDGHLLSLIDWDGVIAVPQCMFGNESYPSWLTRDWDAMNYRYHDETVSDGEDTGVKDDDKEDHDSKDDDAISATPNDAAFEDRNSVLYENSPAELASYREKYQEIIAGLSDYPSARKLAHDSLVIHNLKIAADDPICTDHIIERIFEEVKAKTAKDDSTGKAAKLEDKKQGAEEEEEEKGNDDGDEEEDDTDDEDDDFYLYEVCTKLGKGELEPEQYQRLVDGFKALFLHEAHGGSDF</sequence>